<dbReference type="GO" id="GO:0005886">
    <property type="term" value="C:plasma membrane"/>
    <property type="evidence" value="ECO:0007669"/>
    <property type="project" value="TreeGrafter"/>
</dbReference>
<reference evidence="4 5" key="1">
    <citation type="submission" date="2020-04" db="EMBL/GenBank/DDBJ databases">
        <authorList>
            <person name="Alioto T."/>
            <person name="Alioto T."/>
            <person name="Gomez Garrido J."/>
        </authorList>
    </citation>
    <scope>NUCLEOTIDE SEQUENCE [LARGE SCALE GENOMIC DNA]</scope>
</reference>
<dbReference type="OrthoDB" id="10063988at2759"/>
<name>A0A8S1E3C5_9INSE</name>
<dbReference type="AlphaFoldDB" id="A0A8S1E3C5"/>
<dbReference type="Proteomes" id="UP000494165">
    <property type="component" value="Unassembled WGS sequence"/>
</dbReference>
<dbReference type="PANTHER" id="PTHR47537">
    <property type="entry name" value="CUBILIN"/>
    <property type="match status" value="1"/>
</dbReference>
<proteinExistence type="predicted"/>
<dbReference type="InterPro" id="IPR035914">
    <property type="entry name" value="Sperma_CUB_dom_sf"/>
</dbReference>
<dbReference type="InterPro" id="IPR000859">
    <property type="entry name" value="CUB_dom"/>
</dbReference>
<evidence type="ECO:0000256" key="2">
    <source>
        <dbReference type="PROSITE-ProRule" id="PRU00059"/>
    </source>
</evidence>
<organism evidence="4 5">
    <name type="scientific">Cloeon dipterum</name>
    <dbReference type="NCBI Taxonomy" id="197152"/>
    <lineage>
        <taxon>Eukaryota</taxon>
        <taxon>Metazoa</taxon>
        <taxon>Ecdysozoa</taxon>
        <taxon>Arthropoda</taxon>
        <taxon>Hexapoda</taxon>
        <taxon>Insecta</taxon>
        <taxon>Pterygota</taxon>
        <taxon>Palaeoptera</taxon>
        <taxon>Ephemeroptera</taxon>
        <taxon>Pisciforma</taxon>
        <taxon>Baetidae</taxon>
        <taxon>Cloeon</taxon>
    </lineage>
</organism>
<evidence type="ECO:0000313" key="4">
    <source>
        <dbReference type="EMBL" id="CAB3387437.1"/>
    </source>
</evidence>
<dbReference type="EMBL" id="CADEPI010000576">
    <property type="protein sequence ID" value="CAB3387437.1"/>
    <property type="molecule type" value="Genomic_DNA"/>
</dbReference>
<dbReference type="CDD" id="cd00041">
    <property type="entry name" value="CUB"/>
    <property type="match status" value="1"/>
</dbReference>
<protein>
    <recommendedName>
        <fullName evidence="3">CUB domain-containing protein</fullName>
    </recommendedName>
</protein>
<dbReference type="Pfam" id="PF00431">
    <property type="entry name" value="CUB"/>
    <property type="match status" value="1"/>
</dbReference>
<dbReference type="SUPFAM" id="SSF49854">
    <property type="entry name" value="Spermadhesin, CUB domain"/>
    <property type="match status" value="2"/>
</dbReference>
<dbReference type="SMART" id="SM00042">
    <property type="entry name" value="CUB"/>
    <property type="match status" value="2"/>
</dbReference>
<evidence type="ECO:0000256" key="1">
    <source>
        <dbReference type="ARBA" id="ARBA00023157"/>
    </source>
</evidence>
<accession>A0A8S1E3C5</accession>
<evidence type="ECO:0000313" key="5">
    <source>
        <dbReference type="Proteomes" id="UP000494165"/>
    </source>
</evidence>
<feature type="domain" description="CUB" evidence="3">
    <location>
        <begin position="243"/>
        <end position="363"/>
    </location>
</feature>
<feature type="domain" description="CUB" evidence="3">
    <location>
        <begin position="96"/>
        <end position="221"/>
    </location>
</feature>
<comment type="caution">
    <text evidence="2">Lacks conserved residue(s) required for the propagation of feature annotation.</text>
</comment>
<dbReference type="InterPro" id="IPR053207">
    <property type="entry name" value="Non-NMDA_GluR_Accessory"/>
</dbReference>
<dbReference type="Gene3D" id="2.60.120.290">
    <property type="entry name" value="Spermadhesin, CUB domain"/>
    <property type="match status" value="2"/>
</dbReference>
<dbReference type="PANTHER" id="PTHR47537:SF3">
    <property type="entry name" value="CUB DOMAIN-CONTAINING PROTEIN"/>
    <property type="match status" value="1"/>
</dbReference>
<comment type="caution">
    <text evidence="4">The sequence shown here is derived from an EMBL/GenBank/DDBJ whole genome shotgun (WGS) entry which is preliminary data.</text>
</comment>
<dbReference type="PROSITE" id="PS01180">
    <property type="entry name" value="CUB"/>
    <property type="match status" value="2"/>
</dbReference>
<keyword evidence="5" id="KW-1185">Reference proteome</keyword>
<sequence length="864" mass="95247">MRTTYDKVSEYAVIKGLSKIPASMRSNCLLQFKSFLPSLSDQVDLWTQESTGCRCPFDSSRSDCACCVPQSGCHCGESAPNRCQQCGIEKFCSNMCNITLDARTLQARSNKTFGQIKSPAMEGPSFCWYLLQPEKGQRVEVQIYRLKAVGRFNGTSCHGGFVQLVDGTDMTAKPTDIQLCGQNERYTPPAVVFADQGTATLLFSVSESTERSQFLAYFSFTPIDHPDLGLQPKGGQRVEHTECDWLYQDYACRGARSCLLASPGYPGVYPPNRLCKYLITTSSIHTRIHIKFINQLLPYNHCGTDYIAVYQGSTSSGPLQTTICGSRMEELNFTGPNLLLEFSSGPPVPPYDYNGFVAYLEFVDPLSEEVQTETTVKASRTTESGLTAYGKSGLAPVDEHTTNPRKTPNSVCDFVFYGNSTRSGHFDTRSTIGWPNEKGSAVCRLSFIGRRVDVVHISLFNYDLRTSDCDSAIEIFDGTSKKGAKPVHKICSPASRHARDPNGRFTDQESYLSTGNMLTILVRIGKHSQKEALDGAFAFHDEKVAGTQRPDLACAVEFLGSKGPQAGEVKSLATQHIYWNIEGPLNCSQIFKPNFSQSITLSINSMSKSSDSHCSTNCDGDRGCDCLTNLMSLDQVDHLKIVTADTGVQLACICGKPRDGLLPISVHSLSPLTLVYRVAHYSWTTPGFNYKASYQFSPDRGCGQPVYMETSGIIDTRQMFGVIASHGRHKYNHLKCLWLLQSNVERQIIIEISTSQNIDSCGAWNISIHKPSKNGLGPNHNSIHTFCPGERKRLYTLPWKVHSAYIRLNALTRAPGPLFAVRWSSKIATANNRVSGPNDAAVHSAGVRSSLVWLLLGLVALLMQ</sequence>
<keyword evidence="1" id="KW-1015">Disulfide bond</keyword>
<gene>
    <name evidence="4" type="ORF">CLODIP_2_CD13145</name>
</gene>
<evidence type="ECO:0000259" key="3">
    <source>
        <dbReference type="PROSITE" id="PS01180"/>
    </source>
</evidence>